<keyword evidence="7 8" id="KW-0472">Membrane</keyword>
<feature type="transmembrane region" description="Helical" evidence="8">
    <location>
        <begin position="57"/>
        <end position="79"/>
    </location>
</feature>
<dbReference type="EMBL" id="LRDB01000050">
    <property type="protein sequence ID" value="KYG73027.1"/>
    <property type="molecule type" value="Genomic_DNA"/>
</dbReference>
<dbReference type="RefSeq" id="WP_068417965.1">
    <property type="nucleotide sequence ID" value="NZ_LRDB01000050.1"/>
</dbReference>
<accession>A0A150X2U6</accession>
<feature type="transmembrane region" description="Helical" evidence="8">
    <location>
        <begin position="199"/>
        <end position="221"/>
    </location>
</feature>
<keyword evidence="5 8" id="KW-0812">Transmembrane</keyword>
<keyword evidence="10" id="KW-1185">Reference proteome</keyword>
<dbReference type="Proteomes" id="UP000075615">
    <property type="component" value="Unassembled WGS sequence"/>
</dbReference>
<dbReference type="PANTHER" id="PTHR21716:SF53">
    <property type="entry name" value="PERMEASE PERM-RELATED"/>
    <property type="match status" value="1"/>
</dbReference>
<feature type="transmembrane region" description="Helical" evidence="8">
    <location>
        <begin position="12"/>
        <end position="37"/>
    </location>
</feature>
<evidence type="ECO:0008006" key="11">
    <source>
        <dbReference type="Google" id="ProtNLM"/>
    </source>
</evidence>
<evidence type="ECO:0000256" key="2">
    <source>
        <dbReference type="ARBA" id="ARBA00009773"/>
    </source>
</evidence>
<dbReference type="PANTHER" id="PTHR21716">
    <property type="entry name" value="TRANSMEMBRANE PROTEIN"/>
    <property type="match status" value="1"/>
</dbReference>
<organism evidence="9 10">
    <name type="scientific">Roseivirga echinicomitans</name>
    <dbReference type="NCBI Taxonomy" id="296218"/>
    <lineage>
        <taxon>Bacteria</taxon>
        <taxon>Pseudomonadati</taxon>
        <taxon>Bacteroidota</taxon>
        <taxon>Cytophagia</taxon>
        <taxon>Cytophagales</taxon>
        <taxon>Roseivirgaceae</taxon>
        <taxon>Roseivirga</taxon>
    </lineage>
</organism>
<feature type="transmembrane region" description="Helical" evidence="8">
    <location>
        <begin position="263"/>
        <end position="284"/>
    </location>
</feature>
<evidence type="ECO:0000256" key="5">
    <source>
        <dbReference type="ARBA" id="ARBA00022692"/>
    </source>
</evidence>
<comment type="caution">
    <text evidence="9">The sequence shown here is derived from an EMBL/GenBank/DDBJ whole genome shotgun (WGS) entry which is preliminary data.</text>
</comment>
<dbReference type="AlphaFoldDB" id="A0A150X2U6"/>
<protein>
    <recommendedName>
        <fullName evidence="11">Permease</fullName>
    </recommendedName>
</protein>
<feature type="transmembrane region" description="Helical" evidence="8">
    <location>
        <begin position="305"/>
        <end position="329"/>
    </location>
</feature>
<dbReference type="InterPro" id="IPR002549">
    <property type="entry name" value="AI-2E-like"/>
</dbReference>
<name>A0A150X2U6_9BACT</name>
<keyword evidence="4" id="KW-1003">Cell membrane</keyword>
<dbReference type="GO" id="GO:0005886">
    <property type="term" value="C:plasma membrane"/>
    <property type="evidence" value="ECO:0007669"/>
    <property type="project" value="UniProtKB-SubCell"/>
</dbReference>
<evidence type="ECO:0000256" key="6">
    <source>
        <dbReference type="ARBA" id="ARBA00022989"/>
    </source>
</evidence>
<keyword evidence="6 8" id="KW-1133">Transmembrane helix</keyword>
<feature type="transmembrane region" description="Helical" evidence="8">
    <location>
        <begin position="145"/>
        <end position="165"/>
    </location>
</feature>
<evidence type="ECO:0000256" key="1">
    <source>
        <dbReference type="ARBA" id="ARBA00004651"/>
    </source>
</evidence>
<comment type="subcellular location">
    <subcellularLocation>
        <location evidence="1">Cell membrane</location>
        <topology evidence="1">Multi-pass membrane protein</topology>
    </subcellularLocation>
</comment>
<keyword evidence="3" id="KW-0813">Transport</keyword>
<reference evidence="9 10" key="1">
    <citation type="submission" date="2016-01" db="EMBL/GenBank/DDBJ databases">
        <title>Genome sequencing of Roseivirga echinicomitans KMM 6058.</title>
        <authorList>
            <person name="Selvaratnam C."/>
            <person name="Thevarajoo S."/>
            <person name="Goh K.M."/>
            <person name="Ee R."/>
            <person name="Chan K.-G."/>
            <person name="Chong C.S."/>
        </authorList>
    </citation>
    <scope>NUCLEOTIDE SEQUENCE [LARGE SCALE GENOMIC DNA]</scope>
    <source>
        <strain evidence="9 10">KMM 6058</strain>
    </source>
</reference>
<comment type="similarity">
    <text evidence="2">Belongs to the autoinducer-2 exporter (AI-2E) (TC 2.A.86) family.</text>
</comment>
<feature type="transmembrane region" description="Helical" evidence="8">
    <location>
        <begin position="228"/>
        <end position="257"/>
    </location>
</feature>
<evidence type="ECO:0000256" key="3">
    <source>
        <dbReference type="ARBA" id="ARBA00022448"/>
    </source>
</evidence>
<evidence type="ECO:0000256" key="7">
    <source>
        <dbReference type="ARBA" id="ARBA00023136"/>
    </source>
</evidence>
<dbReference type="Pfam" id="PF01594">
    <property type="entry name" value="AI-2E_transport"/>
    <property type="match status" value="1"/>
</dbReference>
<gene>
    <name evidence="9" type="ORF">AWN68_10070</name>
</gene>
<evidence type="ECO:0000256" key="8">
    <source>
        <dbReference type="SAM" id="Phobius"/>
    </source>
</evidence>
<evidence type="ECO:0000313" key="9">
    <source>
        <dbReference type="EMBL" id="KYG73027.1"/>
    </source>
</evidence>
<sequence>MKISLSKTAYTLIVIVLGVLILKQGGFLFIPLAFAFIGVSFYLRPVQWLESKGFNSFWSIFTPLVTGSIVIFFVGYLMTSQIFQVAQSMDSDVNIENASAKIAEFFNDKVPAGMMSVDEKEVSESMKNMLGDVGMPLIGGTFKTTGLLLSNGTLALVFTFLILLYRKGIADVVIHLGDKTNAKDYAKLLLRLAKTGQQYMSGLGLLIIILTTLYTITFYAFGLEYSLVFAFVAATLAIIPYIGTTIGASLPVIYAYVTYDNHFIALGLIGCIVLIQSLEGNFLTPKIVGGSMKLNPMASLMALVVGNYIWGLAGMVLFLPLAAMARIVIKEIEPLKPLAELSGDKITNVDEVSVNH</sequence>
<evidence type="ECO:0000313" key="10">
    <source>
        <dbReference type="Proteomes" id="UP000075615"/>
    </source>
</evidence>
<evidence type="ECO:0000256" key="4">
    <source>
        <dbReference type="ARBA" id="ARBA00022475"/>
    </source>
</evidence>
<dbReference type="OrthoDB" id="9793390at2"/>
<proteinExistence type="inferred from homology"/>